<gene>
    <name evidence="2" type="ORF">HN018_20150</name>
</gene>
<protein>
    <submittedName>
        <fullName evidence="2">Glycosyltransferase</fullName>
    </submittedName>
</protein>
<accession>A0A6M8HV64</accession>
<feature type="domain" description="Glycosyl transferase family 1" evidence="1">
    <location>
        <begin position="176"/>
        <end position="329"/>
    </location>
</feature>
<dbReference type="CDD" id="cd03801">
    <property type="entry name" value="GT4_PimA-like"/>
    <property type="match status" value="1"/>
</dbReference>
<dbReference type="AlphaFoldDB" id="A0A6M8HV64"/>
<dbReference type="RefSeq" id="WP_171833719.1">
    <property type="nucleotide sequence ID" value="NZ_CP053708.1"/>
</dbReference>
<dbReference type="InterPro" id="IPR001296">
    <property type="entry name" value="Glyco_trans_1"/>
</dbReference>
<sequence length="349" mass="38753">MRVIIATTQVPFVRGGAEFLADNLRVALIEAGHQAEIMAIPFKWYPPTRILDNMLACRLMKIDEACGVAIDRVIGLKFPAYLMPHPNKVMWLLHQYRAAYDTWDTPIGDLINTSDGRSVQSAIKRADDALIPEYRAIYTLSRVVSDRLKRFNNIDSRPLYHPPPDADELRPGEYGDYLLVPSRIDDSKRQHLVIEALAFTRQPVRAIFMGGGNAPDYEAALLRRCAEAGLQDRVQWLGFVSPEQKRSLYSNCKAVVFPAFDEDYGYVTLEAMLSAKPVITLSDSGGPLEFVIDGETGFICAPQPDAMADVFDQLWSDRSGLAARLGSAGLESYRALGLAWSGVVSQLLA</sequence>
<evidence type="ECO:0000313" key="2">
    <source>
        <dbReference type="EMBL" id="QKE92037.1"/>
    </source>
</evidence>
<dbReference type="KEGG" id="lck:HN018_20150"/>
<evidence type="ECO:0000313" key="3">
    <source>
        <dbReference type="Proteomes" id="UP000500767"/>
    </source>
</evidence>
<dbReference type="SUPFAM" id="SSF53756">
    <property type="entry name" value="UDP-Glycosyltransferase/glycogen phosphorylase"/>
    <property type="match status" value="1"/>
</dbReference>
<dbReference type="Gene3D" id="3.40.50.2000">
    <property type="entry name" value="Glycogen Phosphorylase B"/>
    <property type="match status" value="1"/>
</dbReference>
<evidence type="ECO:0000259" key="1">
    <source>
        <dbReference type="Pfam" id="PF00534"/>
    </source>
</evidence>
<dbReference type="Pfam" id="PF00534">
    <property type="entry name" value="Glycos_transf_1"/>
    <property type="match status" value="1"/>
</dbReference>
<dbReference type="PANTHER" id="PTHR12526:SF635">
    <property type="entry name" value="GLYCOSYL TRANSFERASE GROUP 1"/>
    <property type="match status" value="1"/>
</dbReference>
<organism evidence="2 3">
    <name type="scientific">Lichenicola cladoniae</name>
    <dbReference type="NCBI Taxonomy" id="1484109"/>
    <lineage>
        <taxon>Bacteria</taxon>
        <taxon>Pseudomonadati</taxon>
        <taxon>Pseudomonadota</taxon>
        <taxon>Alphaproteobacteria</taxon>
        <taxon>Acetobacterales</taxon>
        <taxon>Acetobacteraceae</taxon>
        <taxon>Lichenicola</taxon>
    </lineage>
</organism>
<keyword evidence="3" id="KW-1185">Reference proteome</keyword>
<dbReference type="EMBL" id="CP053708">
    <property type="protein sequence ID" value="QKE92037.1"/>
    <property type="molecule type" value="Genomic_DNA"/>
</dbReference>
<name>A0A6M8HV64_9PROT</name>
<dbReference type="Proteomes" id="UP000500767">
    <property type="component" value="Chromosome"/>
</dbReference>
<reference evidence="2 3" key="1">
    <citation type="journal article" date="2014" name="World J. Microbiol. Biotechnol.">
        <title>Biodiversity and physiological characteristics of Antarctic and Arctic lichens-associated bacteria.</title>
        <authorList>
            <person name="Lee Y.M."/>
            <person name="Kim E.H."/>
            <person name="Lee H.K."/>
            <person name="Hong S.G."/>
        </authorList>
    </citation>
    <scope>NUCLEOTIDE SEQUENCE [LARGE SCALE GENOMIC DNA]</scope>
    <source>
        <strain evidence="2 3">PAMC 26569</strain>
    </source>
</reference>
<keyword evidence="2" id="KW-0808">Transferase</keyword>
<proteinExistence type="predicted"/>
<dbReference type="PANTHER" id="PTHR12526">
    <property type="entry name" value="GLYCOSYLTRANSFERASE"/>
    <property type="match status" value="1"/>
</dbReference>
<dbReference type="GO" id="GO:0016757">
    <property type="term" value="F:glycosyltransferase activity"/>
    <property type="evidence" value="ECO:0007669"/>
    <property type="project" value="InterPro"/>
</dbReference>